<feature type="transmembrane region" description="Helical" evidence="6">
    <location>
        <begin position="79"/>
        <end position="99"/>
    </location>
</feature>
<feature type="domain" description="Peptidase S54 rhomboid" evidence="7">
    <location>
        <begin position="111"/>
        <end position="249"/>
    </location>
</feature>
<protein>
    <submittedName>
        <fullName evidence="8">Unannotated protein</fullName>
    </submittedName>
</protein>
<evidence type="ECO:0000256" key="2">
    <source>
        <dbReference type="ARBA" id="ARBA00022692"/>
    </source>
</evidence>
<feature type="transmembrane region" description="Helical" evidence="6">
    <location>
        <begin position="119"/>
        <end position="143"/>
    </location>
</feature>
<accession>A0A6J7ISL1</accession>
<dbReference type="Pfam" id="PF01694">
    <property type="entry name" value="Rhomboid"/>
    <property type="match status" value="1"/>
</dbReference>
<feature type="transmembrane region" description="Helical" evidence="6">
    <location>
        <begin position="150"/>
        <end position="169"/>
    </location>
</feature>
<evidence type="ECO:0000256" key="1">
    <source>
        <dbReference type="ARBA" id="ARBA00004141"/>
    </source>
</evidence>
<dbReference type="AlphaFoldDB" id="A0A6J7ISL1"/>
<keyword evidence="3 6" id="KW-1133">Transmembrane helix</keyword>
<feature type="transmembrane region" description="Helical" evidence="6">
    <location>
        <begin position="175"/>
        <end position="196"/>
    </location>
</feature>
<evidence type="ECO:0000259" key="7">
    <source>
        <dbReference type="Pfam" id="PF01694"/>
    </source>
</evidence>
<dbReference type="SUPFAM" id="SSF144091">
    <property type="entry name" value="Rhomboid-like"/>
    <property type="match status" value="1"/>
</dbReference>
<dbReference type="GO" id="GO:0004252">
    <property type="term" value="F:serine-type endopeptidase activity"/>
    <property type="evidence" value="ECO:0007669"/>
    <property type="project" value="InterPro"/>
</dbReference>
<keyword evidence="2 6" id="KW-0812">Transmembrane</keyword>
<gene>
    <name evidence="8" type="ORF">UFOPK3674_01337</name>
</gene>
<sequence length="250" mass="25748">MADAPELFVVCPTCGSEVSGYVTECPYCGSRLRKRAPRLSGALGTGERPAPARRRRRPAARRPLREVAGVGADLGRRPLVTIALVIAIAVGTIVLVAFSPDDVGVVGPVHGEWWRVASAPFFAIDLWYAAACALAVALFGALIEQRHGHLVVLLVFCLCGMGGIAAAAALETIPFALGANGAALGLLAMWAVRPVLELRRRGGTDADLVGAGVFALVLLLMPLAVEEASPTAGAVGVLAGLACGAVAARR</sequence>
<proteinExistence type="predicted"/>
<evidence type="ECO:0000256" key="4">
    <source>
        <dbReference type="ARBA" id="ARBA00023136"/>
    </source>
</evidence>
<feature type="region of interest" description="Disordered" evidence="5">
    <location>
        <begin position="41"/>
        <end position="62"/>
    </location>
</feature>
<evidence type="ECO:0000313" key="8">
    <source>
        <dbReference type="EMBL" id="CAB4933795.1"/>
    </source>
</evidence>
<dbReference type="EMBL" id="CAFBMX010000006">
    <property type="protein sequence ID" value="CAB4933795.1"/>
    <property type="molecule type" value="Genomic_DNA"/>
</dbReference>
<feature type="transmembrane region" description="Helical" evidence="6">
    <location>
        <begin position="208"/>
        <end position="225"/>
    </location>
</feature>
<feature type="transmembrane region" description="Helical" evidence="6">
    <location>
        <begin position="231"/>
        <end position="248"/>
    </location>
</feature>
<dbReference type="Gene3D" id="1.20.1540.10">
    <property type="entry name" value="Rhomboid-like"/>
    <property type="match status" value="1"/>
</dbReference>
<reference evidence="8" key="1">
    <citation type="submission" date="2020-05" db="EMBL/GenBank/DDBJ databases">
        <authorList>
            <person name="Chiriac C."/>
            <person name="Salcher M."/>
            <person name="Ghai R."/>
            <person name="Kavagutti S V."/>
        </authorList>
    </citation>
    <scope>NUCLEOTIDE SEQUENCE</scope>
</reference>
<keyword evidence="4 6" id="KW-0472">Membrane</keyword>
<evidence type="ECO:0000256" key="6">
    <source>
        <dbReference type="SAM" id="Phobius"/>
    </source>
</evidence>
<comment type="subcellular location">
    <subcellularLocation>
        <location evidence="1">Membrane</location>
        <topology evidence="1">Multi-pass membrane protein</topology>
    </subcellularLocation>
</comment>
<organism evidence="8">
    <name type="scientific">freshwater metagenome</name>
    <dbReference type="NCBI Taxonomy" id="449393"/>
    <lineage>
        <taxon>unclassified sequences</taxon>
        <taxon>metagenomes</taxon>
        <taxon>ecological metagenomes</taxon>
    </lineage>
</organism>
<dbReference type="InterPro" id="IPR035952">
    <property type="entry name" value="Rhomboid-like_sf"/>
</dbReference>
<dbReference type="InterPro" id="IPR022764">
    <property type="entry name" value="Peptidase_S54_rhomboid_dom"/>
</dbReference>
<feature type="compositionally biased region" description="Basic residues" evidence="5">
    <location>
        <begin position="51"/>
        <end position="62"/>
    </location>
</feature>
<evidence type="ECO:0000256" key="5">
    <source>
        <dbReference type="SAM" id="MobiDB-lite"/>
    </source>
</evidence>
<evidence type="ECO:0000256" key="3">
    <source>
        <dbReference type="ARBA" id="ARBA00022989"/>
    </source>
</evidence>
<dbReference type="GO" id="GO:0016020">
    <property type="term" value="C:membrane"/>
    <property type="evidence" value="ECO:0007669"/>
    <property type="project" value="UniProtKB-SubCell"/>
</dbReference>
<name>A0A6J7ISL1_9ZZZZ</name>
<dbReference type="PANTHER" id="PTHR43066">
    <property type="entry name" value="RHOMBOID-RELATED PROTEIN"/>
    <property type="match status" value="1"/>
</dbReference>